<name>A0A7J6V9M8_THATH</name>
<accession>A0A7J6V9M8</accession>
<keyword evidence="1" id="KW-0862">Zinc</keyword>
<keyword evidence="4" id="KW-1185">Reference proteome</keyword>
<dbReference type="InterPro" id="IPR001878">
    <property type="entry name" value="Znf_CCHC"/>
</dbReference>
<dbReference type="Proteomes" id="UP000554482">
    <property type="component" value="Unassembled WGS sequence"/>
</dbReference>
<dbReference type="PROSITE" id="PS50158">
    <property type="entry name" value="ZF_CCHC"/>
    <property type="match status" value="1"/>
</dbReference>
<keyword evidence="1" id="KW-0479">Metal-binding</keyword>
<organism evidence="3 4">
    <name type="scientific">Thalictrum thalictroides</name>
    <name type="common">Rue-anemone</name>
    <name type="synonym">Anemone thalictroides</name>
    <dbReference type="NCBI Taxonomy" id="46969"/>
    <lineage>
        <taxon>Eukaryota</taxon>
        <taxon>Viridiplantae</taxon>
        <taxon>Streptophyta</taxon>
        <taxon>Embryophyta</taxon>
        <taxon>Tracheophyta</taxon>
        <taxon>Spermatophyta</taxon>
        <taxon>Magnoliopsida</taxon>
        <taxon>Ranunculales</taxon>
        <taxon>Ranunculaceae</taxon>
        <taxon>Thalictroideae</taxon>
        <taxon>Thalictrum</taxon>
    </lineage>
</organism>
<keyword evidence="1" id="KW-0863">Zinc-finger</keyword>
<evidence type="ECO:0000313" key="3">
    <source>
        <dbReference type="EMBL" id="KAF5181301.1"/>
    </source>
</evidence>
<evidence type="ECO:0000259" key="2">
    <source>
        <dbReference type="PROSITE" id="PS50158"/>
    </source>
</evidence>
<feature type="domain" description="CCHC-type" evidence="2">
    <location>
        <begin position="126"/>
        <end position="141"/>
    </location>
</feature>
<comment type="caution">
    <text evidence="3">The sequence shown here is derived from an EMBL/GenBank/DDBJ whole genome shotgun (WGS) entry which is preliminary data.</text>
</comment>
<dbReference type="EMBL" id="JABWDY010036324">
    <property type="protein sequence ID" value="KAF5181301.1"/>
    <property type="molecule type" value="Genomic_DNA"/>
</dbReference>
<evidence type="ECO:0000256" key="1">
    <source>
        <dbReference type="PROSITE-ProRule" id="PRU00047"/>
    </source>
</evidence>
<dbReference type="GO" id="GO:0008270">
    <property type="term" value="F:zinc ion binding"/>
    <property type="evidence" value="ECO:0007669"/>
    <property type="project" value="UniProtKB-KW"/>
</dbReference>
<evidence type="ECO:0000313" key="4">
    <source>
        <dbReference type="Proteomes" id="UP000554482"/>
    </source>
</evidence>
<gene>
    <name evidence="3" type="ORF">FRX31_029113</name>
</gene>
<dbReference type="AlphaFoldDB" id="A0A7J6V9M8"/>
<proteinExistence type="predicted"/>
<dbReference type="Pfam" id="PF14223">
    <property type="entry name" value="Retrotran_gag_2"/>
    <property type="match status" value="1"/>
</dbReference>
<reference evidence="3 4" key="1">
    <citation type="submission" date="2020-06" db="EMBL/GenBank/DDBJ databases">
        <title>Transcriptomic and genomic resources for Thalictrum thalictroides and T. hernandezii: Facilitating candidate gene discovery in an emerging model plant lineage.</title>
        <authorList>
            <person name="Arias T."/>
            <person name="Riano-Pachon D.M."/>
            <person name="Di Stilio V.S."/>
        </authorList>
    </citation>
    <scope>NUCLEOTIDE SEQUENCE [LARGE SCALE GENOMIC DNA]</scope>
    <source>
        <strain evidence="4">cv. WT478/WT964</strain>
        <tissue evidence="3">Leaves</tissue>
    </source>
</reference>
<dbReference type="GO" id="GO:0003676">
    <property type="term" value="F:nucleic acid binding"/>
    <property type="evidence" value="ECO:0007669"/>
    <property type="project" value="InterPro"/>
</dbReference>
<sequence>MTKSLSNWLYRKQQLYRLRMTKGTSINDHLSVFNSMISELVQVGVKLEDEDQAHLLLNSMPPSYERIITTLLYGKETLELDEVVSALLSHELRHKGKEDESHGERLVVNGGSRKRFNKSKKVHIECWECGKIWHFRRDCEKKCGAVSENSSKSEKGKQTANSDGLANQVEYFDDELLLAIAQKKISNREWVLDSGATKHV</sequence>
<dbReference type="OrthoDB" id="8042871at2759"/>
<protein>
    <submittedName>
        <fullName evidence="3">Retrovirus-related pol polyprotein from transposon tnt 1-94</fullName>
    </submittedName>
</protein>